<evidence type="ECO:0000256" key="1">
    <source>
        <dbReference type="ARBA" id="ARBA00007447"/>
    </source>
</evidence>
<dbReference type="PROSITE" id="PS51767">
    <property type="entry name" value="PEPTIDASE_A1"/>
    <property type="match status" value="1"/>
</dbReference>
<dbReference type="GO" id="GO:0004190">
    <property type="term" value="F:aspartic-type endopeptidase activity"/>
    <property type="evidence" value="ECO:0007669"/>
    <property type="project" value="InterPro"/>
</dbReference>
<dbReference type="InterPro" id="IPR001461">
    <property type="entry name" value="Aspartic_peptidase_A1"/>
</dbReference>
<evidence type="ECO:0000259" key="3">
    <source>
        <dbReference type="PROSITE" id="PS51767"/>
    </source>
</evidence>
<dbReference type="CTD" id="20321781"/>
<dbReference type="EMBL" id="KL596796">
    <property type="protein sequence ID" value="KER24816.1"/>
    <property type="molecule type" value="Genomic_DNA"/>
</dbReference>
<feature type="disulfide bond" evidence="2">
    <location>
        <begin position="449"/>
        <end position="486"/>
    </location>
</feature>
<comment type="similarity">
    <text evidence="1">Belongs to the peptidase A1 family.</text>
</comment>
<dbReference type="Gene3D" id="2.40.70.10">
    <property type="entry name" value="Acid Proteases"/>
    <property type="match status" value="2"/>
</dbReference>
<dbReference type="InterPro" id="IPR033121">
    <property type="entry name" value="PEPTIDASE_A1"/>
</dbReference>
<accession>A0A074ZBY5</accession>
<dbReference type="PRINTS" id="PR00792">
    <property type="entry name" value="PEPSIN"/>
</dbReference>
<dbReference type="Proteomes" id="UP000054324">
    <property type="component" value="Unassembled WGS sequence"/>
</dbReference>
<evidence type="ECO:0000256" key="2">
    <source>
        <dbReference type="PIRSR" id="PIRSR601461-2"/>
    </source>
</evidence>
<organism evidence="4 5">
    <name type="scientific">Opisthorchis viverrini</name>
    <name type="common">Southeast Asian liver fluke</name>
    <dbReference type="NCBI Taxonomy" id="6198"/>
    <lineage>
        <taxon>Eukaryota</taxon>
        <taxon>Metazoa</taxon>
        <taxon>Spiralia</taxon>
        <taxon>Lophotrochozoa</taxon>
        <taxon>Platyhelminthes</taxon>
        <taxon>Trematoda</taxon>
        <taxon>Digenea</taxon>
        <taxon>Opisthorchiida</taxon>
        <taxon>Opisthorchiata</taxon>
        <taxon>Opisthorchiidae</taxon>
        <taxon>Opisthorchis</taxon>
    </lineage>
</organism>
<keyword evidence="2" id="KW-1015">Disulfide bond</keyword>
<sequence>MQHWLRHRTKQIVLPLSEPIRNQEKGCIARFTVYVFKHQKLFFNRNMKATNMSQMVLMVSMHLLQTVLVSANFERDETLLTNSNTRDGNSGYPQWENMQKTIDIKLYSLEQLAYSENAIQGIHYGRIAMGFPPQQFDVIFDTGGRNHWIPSISTKSPRLLRRKLYDMSKSYHGRWLGIRNSVHYAAGVLEGELVSDVLSIGSSHMPGFVFIEADSLSGPAGVQPVADGVIGLRQPDNPKALLSPLVRRLFVRGLIKEEVFTFRFLFEKYTHLQVNLVFTGDSIESLVYDVLQLNVLHTGRLMIQLERYSRYRKVFSNLKYTHLQINLVFTKDSTEYLVCDILQLNVLNTDCLTLRSPTTGASLYNGGDLVFGEIREAHQISAPVYLSVTEQWYYWTEYIRIGQNYICRSCRSLADSGSGKIVGPEDQVKSLFAQFSHSTEVGGQLFVSCAHIPSYHPMVIGLGQKHFVLKARDYIIQETFNGVQRCVLGILYRPGKPRTHWTFGISFLRSFHTIFDQSNSRIGFAKSWTNCFNRTSVCKRLTGTADFNFTD</sequence>
<dbReference type="Pfam" id="PF00026">
    <property type="entry name" value="Asp"/>
    <property type="match status" value="2"/>
</dbReference>
<dbReference type="GO" id="GO:0006508">
    <property type="term" value="P:proteolysis"/>
    <property type="evidence" value="ECO:0007669"/>
    <property type="project" value="InterPro"/>
</dbReference>
<dbReference type="KEGG" id="ovi:T265_07602"/>
<evidence type="ECO:0000313" key="4">
    <source>
        <dbReference type="EMBL" id="KER24816.1"/>
    </source>
</evidence>
<name>A0A074ZBY5_OPIVI</name>
<dbReference type="STRING" id="6198.A0A074ZBY5"/>
<reference evidence="4 5" key="1">
    <citation type="submission" date="2013-11" db="EMBL/GenBank/DDBJ databases">
        <title>Opisthorchis viverrini - life in the bile duct.</title>
        <authorList>
            <person name="Young N.D."/>
            <person name="Nagarajan N."/>
            <person name="Lin S.J."/>
            <person name="Korhonen P.K."/>
            <person name="Jex A.R."/>
            <person name="Hall R.S."/>
            <person name="Safavi-Hemami H."/>
            <person name="Kaewkong W."/>
            <person name="Bertrand D."/>
            <person name="Gao S."/>
            <person name="Seet Q."/>
            <person name="Wongkham S."/>
            <person name="Teh B.T."/>
            <person name="Wongkham C."/>
            <person name="Intapan P.M."/>
            <person name="Maleewong W."/>
            <person name="Yang X."/>
            <person name="Hu M."/>
            <person name="Wang Z."/>
            <person name="Hofmann A."/>
            <person name="Sternberg P.W."/>
            <person name="Tan P."/>
            <person name="Wang J."/>
            <person name="Gasser R.B."/>
        </authorList>
    </citation>
    <scope>NUCLEOTIDE SEQUENCE [LARGE SCALE GENOMIC DNA]</scope>
</reference>
<dbReference type="InterPro" id="IPR021109">
    <property type="entry name" value="Peptidase_aspartic_dom_sf"/>
</dbReference>
<proteinExistence type="inferred from homology"/>
<feature type="domain" description="Peptidase A1" evidence="3">
    <location>
        <begin position="123"/>
        <end position="525"/>
    </location>
</feature>
<dbReference type="RefSeq" id="XP_009171430.1">
    <property type="nucleotide sequence ID" value="XM_009173166.1"/>
</dbReference>
<keyword evidence="5" id="KW-1185">Reference proteome</keyword>
<dbReference type="OrthoDB" id="771136at2759"/>
<dbReference type="GeneID" id="20321781"/>
<dbReference type="AlphaFoldDB" id="A0A074ZBY5"/>
<dbReference type="SUPFAM" id="SSF50630">
    <property type="entry name" value="Acid proteases"/>
    <property type="match status" value="1"/>
</dbReference>
<dbReference type="PANTHER" id="PTHR47966">
    <property type="entry name" value="BETA-SITE APP-CLEAVING ENZYME, ISOFORM A-RELATED"/>
    <property type="match status" value="1"/>
</dbReference>
<gene>
    <name evidence="4" type="ORF">T265_07602</name>
</gene>
<protein>
    <recommendedName>
        <fullName evidence="3">Peptidase A1 domain-containing protein</fullName>
    </recommendedName>
</protein>
<evidence type="ECO:0000313" key="5">
    <source>
        <dbReference type="Proteomes" id="UP000054324"/>
    </source>
</evidence>